<dbReference type="Pfam" id="PF02902">
    <property type="entry name" value="Peptidase_C48"/>
    <property type="match status" value="1"/>
</dbReference>
<dbReference type="GO" id="GO:0008234">
    <property type="term" value="F:cysteine-type peptidase activity"/>
    <property type="evidence" value="ECO:0007669"/>
    <property type="project" value="InterPro"/>
</dbReference>
<comment type="caution">
    <text evidence="5">The sequence shown here is derived from an EMBL/GenBank/DDBJ whole genome shotgun (WGS) entry which is preliminary data.</text>
</comment>
<sequence>MVDAKKKKFHVLDPFYKKSPSKERTLNKFVGYMISRMRVFVGRQTLTDKDDEIEAPYVNIAAFDCEIYVMKWLEIIELENIKKGKYEEVDHFRVEYASLILFDEIN</sequence>
<reference evidence="5 6" key="1">
    <citation type="submission" date="2019-01" db="EMBL/GenBank/DDBJ databases">
        <title>Sequencing of cultivated peanut Arachis hypogaea provides insights into genome evolution and oil improvement.</title>
        <authorList>
            <person name="Chen X."/>
        </authorList>
    </citation>
    <scope>NUCLEOTIDE SEQUENCE [LARGE SCALE GENOMIC DNA]</scope>
    <source>
        <strain evidence="6">cv. Fuhuasheng</strain>
        <tissue evidence="5">Leaves</tissue>
    </source>
</reference>
<evidence type="ECO:0000256" key="2">
    <source>
        <dbReference type="ARBA" id="ARBA00022670"/>
    </source>
</evidence>
<feature type="domain" description="Ubiquitin-like protease family profile" evidence="4">
    <location>
        <begin position="2"/>
        <end position="98"/>
    </location>
</feature>
<keyword evidence="6" id="KW-1185">Reference proteome</keyword>
<proteinExistence type="inferred from homology"/>
<organism evidence="5 6">
    <name type="scientific">Arachis hypogaea</name>
    <name type="common">Peanut</name>
    <dbReference type="NCBI Taxonomy" id="3818"/>
    <lineage>
        <taxon>Eukaryota</taxon>
        <taxon>Viridiplantae</taxon>
        <taxon>Streptophyta</taxon>
        <taxon>Embryophyta</taxon>
        <taxon>Tracheophyta</taxon>
        <taxon>Spermatophyta</taxon>
        <taxon>Magnoliopsida</taxon>
        <taxon>eudicotyledons</taxon>
        <taxon>Gunneridae</taxon>
        <taxon>Pentapetalae</taxon>
        <taxon>rosids</taxon>
        <taxon>fabids</taxon>
        <taxon>Fabales</taxon>
        <taxon>Fabaceae</taxon>
        <taxon>Papilionoideae</taxon>
        <taxon>50 kb inversion clade</taxon>
        <taxon>dalbergioids sensu lato</taxon>
        <taxon>Dalbergieae</taxon>
        <taxon>Pterocarpus clade</taxon>
        <taxon>Arachis</taxon>
    </lineage>
</organism>
<dbReference type="EMBL" id="SDMP01000016">
    <property type="protein sequence ID" value="RYR04081.1"/>
    <property type="molecule type" value="Genomic_DNA"/>
</dbReference>
<name>A0A444YQD4_ARAHY</name>
<dbReference type="SUPFAM" id="SSF54001">
    <property type="entry name" value="Cysteine proteinases"/>
    <property type="match status" value="1"/>
</dbReference>
<evidence type="ECO:0000313" key="5">
    <source>
        <dbReference type="EMBL" id="RYR04081.1"/>
    </source>
</evidence>
<keyword evidence="2" id="KW-0645">Protease</keyword>
<dbReference type="Proteomes" id="UP000289738">
    <property type="component" value="Chromosome B06"/>
</dbReference>
<dbReference type="AlphaFoldDB" id="A0A444YQD4"/>
<evidence type="ECO:0000259" key="4">
    <source>
        <dbReference type="Pfam" id="PF02902"/>
    </source>
</evidence>
<evidence type="ECO:0000256" key="1">
    <source>
        <dbReference type="ARBA" id="ARBA00005234"/>
    </source>
</evidence>
<dbReference type="Gene3D" id="3.40.395.10">
    <property type="entry name" value="Adenoviral Proteinase, Chain A"/>
    <property type="match status" value="1"/>
</dbReference>
<evidence type="ECO:0000313" key="6">
    <source>
        <dbReference type="Proteomes" id="UP000289738"/>
    </source>
</evidence>
<gene>
    <name evidence="5" type="ORF">Ahy_B06g083644</name>
</gene>
<accession>A0A444YQD4</accession>
<keyword evidence="3" id="KW-0378">Hydrolase</keyword>
<comment type="similarity">
    <text evidence="1">Belongs to the peptidase C48 family.</text>
</comment>
<dbReference type="InterPro" id="IPR038765">
    <property type="entry name" value="Papain-like_cys_pep_sf"/>
</dbReference>
<protein>
    <recommendedName>
        <fullName evidence="4">Ubiquitin-like protease family profile domain-containing protein</fullName>
    </recommendedName>
</protein>
<dbReference type="InterPro" id="IPR003653">
    <property type="entry name" value="Peptidase_C48_C"/>
</dbReference>
<evidence type="ECO:0000256" key="3">
    <source>
        <dbReference type="ARBA" id="ARBA00022801"/>
    </source>
</evidence>
<dbReference type="GO" id="GO:0006508">
    <property type="term" value="P:proteolysis"/>
    <property type="evidence" value="ECO:0007669"/>
    <property type="project" value="UniProtKB-KW"/>
</dbReference>